<evidence type="ECO:0000313" key="3">
    <source>
        <dbReference type="Proteomes" id="UP000541426"/>
    </source>
</evidence>
<feature type="transmembrane region" description="Helical" evidence="1">
    <location>
        <begin position="182"/>
        <end position="202"/>
    </location>
</feature>
<keyword evidence="3" id="KW-1185">Reference proteome</keyword>
<dbReference type="Proteomes" id="UP000541426">
    <property type="component" value="Unassembled WGS sequence"/>
</dbReference>
<organism evidence="2 3">
    <name type="scientific">Sagittula marina</name>
    <dbReference type="NCBI Taxonomy" id="943940"/>
    <lineage>
        <taxon>Bacteria</taxon>
        <taxon>Pseudomonadati</taxon>
        <taxon>Pseudomonadota</taxon>
        <taxon>Alphaproteobacteria</taxon>
        <taxon>Rhodobacterales</taxon>
        <taxon>Roseobacteraceae</taxon>
        <taxon>Sagittula</taxon>
    </lineage>
</organism>
<gene>
    <name evidence="2" type="ORF">GGQ68_002293</name>
</gene>
<reference evidence="2 3" key="1">
    <citation type="submission" date="2020-08" db="EMBL/GenBank/DDBJ databases">
        <title>Genomic Encyclopedia of Type Strains, Phase IV (KMG-IV): sequencing the most valuable type-strain genomes for metagenomic binning, comparative biology and taxonomic classification.</title>
        <authorList>
            <person name="Goeker M."/>
        </authorList>
    </citation>
    <scope>NUCLEOTIDE SEQUENCE [LARGE SCALE GENOMIC DNA]</scope>
    <source>
        <strain evidence="2 3">DSM 102235</strain>
    </source>
</reference>
<evidence type="ECO:0000313" key="2">
    <source>
        <dbReference type="EMBL" id="MBB3985955.1"/>
    </source>
</evidence>
<evidence type="ECO:0008006" key="4">
    <source>
        <dbReference type="Google" id="ProtNLM"/>
    </source>
</evidence>
<feature type="transmembrane region" description="Helical" evidence="1">
    <location>
        <begin position="155"/>
        <end position="175"/>
    </location>
</feature>
<feature type="transmembrane region" description="Helical" evidence="1">
    <location>
        <begin position="128"/>
        <end position="149"/>
    </location>
</feature>
<proteinExistence type="predicted"/>
<sequence length="203" mass="22099">MPKLGSHQPAPPESLGDLLDAMCPDEGQERVSVENVLSKVGARSFPTVILVPCVVLVSPLSGIPLMPTLGGLIVLLITLQALIGRKHLWLPGFLSRRSVPSSRMSKAVSWLRKPAAFMDKHSHNRLRFLTSGPARLLAYLTTTLIAISWPPLELLPFVTSFSAGAVAMIMYGLMVRDGIYMVAGYVQATVLYLILLLLWIGLV</sequence>
<feature type="transmembrane region" description="Helical" evidence="1">
    <location>
        <begin position="63"/>
        <end position="83"/>
    </location>
</feature>
<keyword evidence="1" id="KW-1133">Transmembrane helix</keyword>
<accession>A0A7W6GSG6</accession>
<dbReference type="EMBL" id="JACIEJ010000005">
    <property type="protein sequence ID" value="MBB3985955.1"/>
    <property type="molecule type" value="Genomic_DNA"/>
</dbReference>
<keyword evidence="1" id="KW-0472">Membrane</keyword>
<dbReference type="PANTHER" id="PTHR41795">
    <property type="entry name" value="EXOPOLYSACCHARIDE SYNTHESIS PROTEIN"/>
    <property type="match status" value="1"/>
</dbReference>
<dbReference type="PANTHER" id="PTHR41795:SF1">
    <property type="entry name" value="EXOPOLYSACCHARIDE SYNTHESIS PROTEIN"/>
    <property type="match status" value="1"/>
</dbReference>
<evidence type="ECO:0000256" key="1">
    <source>
        <dbReference type="SAM" id="Phobius"/>
    </source>
</evidence>
<dbReference type="RefSeq" id="WP_183965964.1">
    <property type="nucleotide sequence ID" value="NZ_BAABBZ010000007.1"/>
</dbReference>
<keyword evidence="1" id="KW-0812">Transmembrane</keyword>
<dbReference type="PIRSF" id="PIRSF033239">
    <property type="entry name" value="ExoD"/>
    <property type="match status" value="1"/>
</dbReference>
<comment type="caution">
    <text evidence="2">The sequence shown here is derived from an EMBL/GenBank/DDBJ whole genome shotgun (WGS) entry which is preliminary data.</text>
</comment>
<dbReference type="AlphaFoldDB" id="A0A7W6GSG6"/>
<protein>
    <recommendedName>
        <fullName evidence="4">Exopolysaccharide synthesis protein</fullName>
    </recommendedName>
</protein>
<dbReference type="InterPro" id="IPR010331">
    <property type="entry name" value="ExoD"/>
</dbReference>
<name>A0A7W6GSG6_9RHOB</name>
<dbReference type="Pfam" id="PF06055">
    <property type="entry name" value="ExoD"/>
    <property type="match status" value="1"/>
</dbReference>